<proteinExistence type="predicted"/>
<dbReference type="OrthoDB" id="50239at2157"/>
<dbReference type="AlphaFoldDB" id="A0A830EQ56"/>
<dbReference type="Gene3D" id="3.40.50.1820">
    <property type="entry name" value="alpha/beta hydrolase"/>
    <property type="match status" value="1"/>
</dbReference>
<dbReference type="Proteomes" id="UP000653099">
    <property type="component" value="Unassembled WGS sequence"/>
</dbReference>
<organism evidence="2 3">
    <name type="scientific">Halobellus salinus</name>
    <dbReference type="NCBI Taxonomy" id="931585"/>
    <lineage>
        <taxon>Archaea</taxon>
        <taxon>Methanobacteriati</taxon>
        <taxon>Methanobacteriota</taxon>
        <taxon>Stenosarchaea group</taxon>
        <taxon>Halobacteria</taxon>
        <taxon>Halobacteriales</taxon>
        <taxon>Haloferacaceae</taxon>
        <taxon>Halobellus</taxon>
    </lineage>
</organism>
<sequence>MSDPIFLPGGRGARGTLDTAAEGAGSRSAGADGSTADACVVACPPHPDHGGHRGDRLLRAVAAELNATDTDCLRFDYGPWDGGRGERADASAAVEWADRRYERVAVFGYSFGGAVAIAAAAHGADVVAVAALAPPARAGAAGETAAGDVRGIDTVAALVAIPTSLCVGILYGSRDDTADVGPVVDCAHERGAVVRAFDADHFFVGHDAEVAAATVDFLGPSLHPDSRR</sequence>
<dbReference type="RefSeq" id="WP_188786791.1">
    <property type="nucleotide sequence ID" value="NZ_BMOC01000008.1"/>
</dbReference>
<gene>
    <name evidence="2" type="ORF">GCM10008995_15130</name>
</gene>
<reference evidence="2" key="2">
    <citation type="submission" date="2020-09" db="EMBL/GenBank/DDBJ databases">
        <authorList>
            <person name="Sun Q."/>
            <person name="Ohkuma M."/>
        </authorList>
    </citation>
    <scope>NUCLEOTIDE SEQUENCE</scope>
    <source>
        <strain evidence="2">JCM 14359</strain>
    </source>
</reference>
<name>A0A830EQ56_9EURY</name>
<comment type="caution">
    <text evidence="2">The sequence shown here is derived from an EMBL/GenBank/DDBJ whole genome shotgun (WGS) entry which is preliminary data.</text>
</comment>
<dbReference type="SUPFAM" id="SSF53474">
    <property type="entry name" value="alpha/beta-Hydrolases"/>
    <property type="match status" value="1"/>
</dbReference>
<feature type="compositionally biased region" description="Low complexity" evidence="1">
    <location>
        <begin position="19"/>
        <end position="31"/>
    </location>
</feature>
<protein>
    <submittedName>
        <fullName evidence="2">Alpha/beta hydrolase</fullName>
    </submittedName>
</protein>
<reference evidence="2" key="1">
    <citation type="journal article" date="2014" name="Int. J. Syst. Evol. Microbiol.">
        <title>Complete genome sequence of Corynebacterium casei LMG S-19264T (=DSM 44701T), isolated from a smear-ripened cheese.</title>
        <authorList>
            <consortium name="US DOE Joint Genome Institute (JGI-PGF)"/>
            <person name="Walter F."/>
            <person name="Albersmeier A."/>
            <person name="Kalinowski J."/>
            <person name="Ruckert C."/>
        </authorList>
    </citation>
    <scope>NUCLEOTIDE SEQUENCE</scope>
    <source>
        <strain evidence="2">JCM 14359</strain>
    </source>
</reference>
<keyword evidence="3" id="KW-1185">Reference proteome</keyword>
<dbReference type="InterPro" id="IPR029058">
    <property type="entry name" value="AB_hydrolase_fold"/>
</dbReference>
<dbReference type="EMBL" id="BMOC01000008">
    <property type="protein sequence ID" value="GGJ06211.1"/>
    <property type="molecule type" value="Genomic_DNA"/>
</dbReference>
<evidence type="ECO:0000313" key="3">
    <source>
        <dbReference type="Proteomes" id="UP000653099"/>
    </source>
</evidence>
<keyword evidence="2" id="KW-0378">Hydrolase</keyword>
<feature type="region of interest" description="Disordered" evidence="1">
    <location>
        <begin position="1"/>
        <end position="31"/>
    </location>
</feature>
<accession>A0A830EQ56</accession>
<dbReference type="GO" id="GO:0016787">
    <property type="term" value="F:hydrolase activity"/>
    <property type="evidence" value="ECO:0007669"/>
    <property type="project" value="UniProtKB-KW"/>
</dbReference>
<evidence type="ECO:0000313" key="2">
    <source>
        <dbReference type="EMBL" id="GGJ06211.1"/>
    </source>
</evidence>
<evidence type="ECO:0000256" key="1">
    <source>
        <dbReference type="SAM" id="MobiDB-lite"/>
    </source>
</evidence>